<feature type="region of interest" description="Disordered" evidence="1">
    <location>
        <begin position="595"/>
        <end position="629"/>
    </location>
</feature>
<reference evidence="3" key="1">
    <citation type="submission" date="2017-01" db="EMBL/GenBank/DDBJ databases">
        <authorList>
            <person name="Wang Y."/>
            <person name="White M."/>
            <person name="Kvist S."/>
            <person name="Moncalvo J.-M."/>
        </authorList>
    </citation>
    <scope>NUCLEOTIDE SEQUENCE [LARGE SCALE GENOMIC DNA]</scope>
    <source>
        <strain evidence="3">COL-18-3</strain>
    </source>
</reference>
<feature type="compositionally biased region" description="Polar residues" evidence="1">
    <location>
        <begin position="595"/>
        <end position="606"/>
    </location>
</feature>
<organism evidence="2 3">
    <name type="scientific">Zancudomyces culisetae</name>
    <name type="common">Gut fungus</name>
    <name type="synonym">Smittium culisetae</name>
    <dbReference type="NCBI Taxonomy" id="1213189"/>
    <lineage>
        <taxon>Eukaryota</taxon>
        <taxon>Fungi</taxon>
        <taxon>Fungi incertae sedis</taxon>
        <taxon>Zoopagomycota</taxon>
        <taxon>Kickxellomycotina</taxon>
        <taxon>Harpellomycetes</taxon>
        <taxon>Harpellales</taxon>
        <taxon>Legeriomycetaceae</taxon>
        <taxon>Zancudomyces</taxon>
    </lineage>
</organism>
<name>A0A1R1PBU6_ZANCU</name>
<dbReference type="OrthoDB" id="5599823at2759"/>
<sequence>MQDFINLDSDTEMSGVEEPASNLPTNILNRIARYLTSPCDKLEFAKVHSSWNPIGLQHLYRELKLETVEVAKGFVTAVRNSRNKANIGYIKKINFVGDRIQDMEEKVVVFMLRNTRSLEELVIYSHLITDNVTQAVKEFKHSGSLKKLKIVVTHHESGLVDYTRFFKNLCALESLEVVVKNCDEGLNNEAECFVDIDENDKDSNGNIGYVYNKKRLDIFKGAAAVSANLREFIVIGSGSIDSRADYESLEEQEENLVADMLKKSQKLSKLVIKEVNYNVKEEELMRILKNNVGSLAEVSIFNKKFSQDIVDILFGIEGIRIIELYSTDQQQQLQQEQQVHSSNFGFHLVNIPGSCKIQLPSRIPLKLVTLKLENIIFTSSNEVITIDEDECSSSTSDSEGLLLQNLTITGNPCISSHQFYRDFLSKSKYIKELRVRNCKNISIDGEFMQYLLGTFHNLRVLVLENVMIQSNLEVQHLLQGVSPSALQQPAGGSFVCNRLEVFEITATEVLVQVVNISLDSQTNAFHSTVHGASHEQVINDYSTAYMTGYEEQDWAKETLDGNEKLYNHDSGMQDAESYESQLLQPQPDLSISAISTGSNGHHTTNYMEDGIRSDNEEEDGEDGEQDDDGDWVVHDASGDLHMDIGPDFWAKEGDFMAGLAPRGYIVDKKAENVVKITSTQAEKNEVGPCVILGKEILRLNVKADQDSKRKLLFVLYEGDDVRDAVDEFCDAHGIPHFADPLMTLVEHKLG</sequence>
<gene>
    <name evidence="2" type="ORF">AX774_g8213</name>
</gene>
<accession>A0A1R1PBU6</accession>
<feature type="compositionally biased region" description="Acidic residues" evidence="1">
    <location>
        <begin position="615"/>
        <end position="629"/>
    </location>
</feature>
<dbReference type="AlphaFoldDB" id="A0A1R1PBU6"/>
<dbReference type="EMBL" id="LSSK01001940">
    <property type="protein sequence ID" value="OMH78399.1"/>
    <property type="molecule type" value="Genomic_DNA"/>
</dbReference>
<dbReference type="SUPFAM" id="SSF52058">
    <property type="entry name" value="L domain-like"/>
    <property type="match status" value="1"/>
</dbReference>
<evidence type="ECO:0008006" key="4">
    <source>
        <dbReference type="Google" id="ProtNLM"/>
    </source>
</evidence>
<keyword evidence="3" id="KW-1185">Reference proteome</keyword>
<evidence type="ECO:0000256" key="1">
    <source>
        <dbReference type="SAM" id="MobiDB-lite"/>
    </source>
</evidence>
<protein>
    <recommendedName>
        <fullName evidence="4">F-box domain-containing protein</fullName>
    </recommendedName>
</protein>
<comment type="caution">
    <text evidence="2">The sequence shown here is derived from an EMBL/GenBank/DDBJ whole genome shotgun (WGS) entry which is preliminary data.</text>
</comment>
<evidence type="ECO:0000313" key="3">
    <source>
        <dbReference type="Proteomes" id="UP000188320"/>
    </source>
</evidence>
<evidence type="ECO:0000313" key="2">
    <source>
        <dbReference type="EMBL" id="OMH78399.1"/>
    </source>
</evidence>
<proteinExistence type="predicted"/>
<dbReference type="Proteomes" id="UP000188320">
    <property type="component" value="Unassembled WGS sequence"/>
</dbReference>